<name>A0A9P8M496_9HYPO</name>
<keyword evidence="3" id="KW-1185">Reference proteome</keyword>
<evidence type="ECO:0008006" key="4">
    <source>
        <dbReference type="Google" id="ProtNLM"/>
    </source>
</evidence>
<dbReference type="Gene3D" id="1.25.40.10">
    <property type="entry name" value="Tetratricopeptide repeat domain"/>
    <property type="match status" value="1"/>
</dbReference>
<accession>A0A9P8M496</accession>
<proteinExistence type="predicted"/>
<feature type="chain" id="PRO_5040465838" description="Fungal N-terminal domain-containing protein" evidence="1">
    <location>
        <begin position="21"/>
        <end position="663"/>
    </location>
</feature>
<dbReference type="AlphaFoldDB" id="A0A9P8M496"/>
<reference evidence="2 3" key="1">
    <citation type="submission" date="2020-07" db="EMBL/GenBank/DDBJ databases">
        <title>Metarhizium humberi genome.</title>
        <authorList>
            <person name="Lysoe E."/>
        </authorList>
    </citation>
    <scope>NUCLEOTIDE SEQUENCE [LARGE SCALE GENOMIC DNA]</scope>
    <source>
        <strain evidence="2 3">ESALQ1638</strain>
    </source>
</reference>
<feature type="signal peptide" evidence="1">
    <location>
        <begin position="1"/>
        <end position="20"/>
    </location>
</feature>
<organism evidence="2 3">
    <name type="scientific">Metarhizium humberi</name>
    <dbReference type="NCBI Taxonomy" id="2596975"/>
    <lineage>
        <taxon>Eukaryota</taxon>
        <taxon>Fungi</taxon>
        <taxon>Dikarya</taxon>
        <taxon>Ascomycota</taxon>
        <taxon>Pezizomycotina</taxon>
        <taxon>Sordariomycetes</taxon>
        <taxon>Hypocreomycetidae</taxon>
        <taxon>Hypocreales</taxon>
        <taxon>Clavicipitaceae</taxon>
        <taxon>Metarhizium</taxon>
    </lineage>
</organism>
<dbReference type="EMBL" id="JACEFI010000020">
    <property type="protein sequence ID" value="KAH0593482.1"/>
    <property type="molecule type" value="Genomic_DNA"/>
</dbReference>
<evidence type="ECO:0000256" key="1">
    <source>
        <dbReference type="SAM" id="SignalP"/>
    </source>
</evidence>
<protein>
    <recommendedName>
        <fullName evidence="4">Fungal N-terminal domain-containing protein</fullName>
    </recommendedName>
</protein>
<comment type="caution">
    <text evidence="2">The sequence shown here is derived from an EMBL/GenBank/DDBJ whole genome shotgun (WGS) entry which is preliminary data.</text>
</comment>
<keyword evidence="1" id="KW-0732">Signal</keyword>
<evidence type="ECO:0000313" key="2">
    <source>
        <dbReference type="EMBL" id="KAH0593482.1"/>
    </source>
</evidence>
<evidence type="ECO:0000313" key="3">
    <source>
        <dbReference type="Proteomes" id="UP000764110"/>
    </source>
</evidence>
<dbReference type="Proteomes" id="UP000764110">
    <property type="component" value="Unassembled WGS sequence"/>
</dbReference>
<sequence>MAEALAVLGAVAAAVQFAEAAAGALVKTIGVVRGLREVPPKLARLLSEVEASTSHVESLCSSLSPQHGGSDMYKQIQSQAHLDGLLETMTALYKATQDVNSFLAPMAEFGQGSVAKGRRMARMWKSIVSLKMEKELPDKLERLNRLNINVVRELSLVGLQVQVTTNTLAAVNNDILLRGFHDVAQQLTALSADMKGLHMAVTQRQSINNAGDSSFALTFHETASSGNVTLSTSSSLANAHTAPVSRTRRPASVERRGTQLQLHQKQAAFPCPRQGPGALTDSHLDLVLFSIRTYYTPGGFDPTPAMLQPRFWKDCSESIYFFKISDLPKARRLLESSTAAAAHSNDIFTKGATTALIEILSTLSPVNTAAHPDVRKALLSYLHSLALKQLPRESPILVVLSRLHQGMDSQEYTLTALQCIVDRLRASLEPTNPLRLHAQKRFIALLRRGRDYDWALRTCTQALGEIRTTAGEGSLQERQLARLLEHIYMDQGDWVSALTVCFDIVGQPVGEAFGPNPDPRFHDECAIWTMEDIAKIYESNGQLDTAIAWLKQARISGGICWGPSVSLEHIHDKLMRLLNGCGRGDEAGLWSTAFGPVARHECSGQLGQGDGRLLSLVKNGIVRRMEYLLAAVLSRGQATSTGLVVGSSTVSVIPTCDSCLVQK</sequence>
<gene>
    <name evidence="2" type="ORF">MHUMG1_08619</name>
</gene>
<dbReference type="InterPro" id="IPR011990">
    <property type="entry name" value="TPR-like_helical_dom_sf"/>
</dbReference>